<name>A0A149PDB3_9BURK</name>
<evidence type="ECO:0000256" key="4">
    <source>
        <dbReference type="ARBA" id="ARBA00012568"/>
    </source>
</evidence>
<dbReference type="EC" id="3.4.11.5" evidence="4 11"/>
<comment type="catalytic activity">
    <reaction evidence="1 11">
        <text>Release of N-terminal proline from a peptide.</text>
        <dbReference type="EC" id="3.4.11.5"/>
    </reaction>
</comment>
<evidence type="ECO:0000256" key="8">
    <source>
        <dbReference type="ARBA" id="ARBA00022670"/>
    </source>
</evidence>
<dbReference type="SUPFAM" id="SSF53474">
    <property type="entry name" value="alpha/beta-Hydrolases"/>
    <property type="match status" value="1"/>
</dbReference>
<evidence type="ECO:0000256" key="3">
    <source>
        <dbReference type="ARBA" id="ARBA00010088"/>
    </source>
</evidence>
<dbReference type="AlphaFoldDB" id="A0A149PDB3"/>
<organism evidence="14 15">
    <name type="scientific">Paraburkholderia monticola</name>
    <dbReference type="NCBI Taxonomy" id="1399968"/>
    <lineage>
        <taxon>Bacteria</taxon>
        <taxon>Pseudomonadati</taxon>
        <taxon>Pseudomonadota</taxon>
        <taxon>Betaproteobacteria</taxon>
        <taxon>Burkholderiales</taxon>
        <taxon>Burkholderiaceae</taxon>
        <taxon>Paraburkholderia</taxon>
    </lineage>
</organism>
<evidence type="ECO:0000256" key="7">
    <source>
        <dbReference type="ARBA" id="ARBA00022490"/>
    </source>
</evidence>
<dbReference type="PANTHER" id="PTHR43722:SF1">
    <property type="entry name" value="PROLINE IMINOPEPTIDASE"/>
    <property type="match status" value="1"/>
</dbReference>
<evidence type="ECO:0000256" key="11">
    <source>
        <dbReference type="PIRNR" id="PIRNR006431"/>
    </source>
</evidence>
<feature type="domain" description="AB hydrolase-1" evidence="13">
    <location>
        <begin position="38"/>
        <end position="309"/>
    </location>
</feature>
<dbReference type="InterPro" id="IPR002410">
    <property type="entry name" value="Peptidase_S33"/>
</dbReference>
<evidence type="ECO:0000313" key="15">
    <source>
        <dbReference type="Proteomes" id="UP000075613"/>
    </source>
</evidence>
<keyword evidence="6 11" id="KW-0031">Aminopeptidase</keyword>
<dbReference type="Gene3D" id="3.40.50.1820">
    <property type="entry name" value="alpha/beta hydrolase"/>
    <property type="match status" value="1"/>
</dbReference>
<evidence type="ECO:0000256" key="1">
    <source>
        <dbReference type="ARBA" id="ARBA00001585"/>
    </source>
</evidence>
<keyword evidence="7 11" id="KW-0963">Cytoplasm</keyword>
<evidence type="ECO:0000256" key="5">
    <source>
        <dbReference type="ARBA" id="ARBA00021843"/>
    </source>
</evidence>
<keyword evidence="8 11" id="KW-0645">Protease</keyword>
<dbReference type="InterPro" id="IPR005944">
    <property type="entry name" value="Pro_iminopeptidase"/>
</dbReference>
<evidence type="ECO:0000256" key="9">
    <source>
        <dbReference type="ARBA" id="ARBA00022801"/>
    </source>
</evidence>
<keyword evidence="9 11" id="KW-0378">Hydrolase</keyword>
<dbReference type="GO" id="GO:0005737">
    <property type="term" value="C:cytoplasm"/>
    <property type="evidence" value="ECO:0007669"/>
    <property type="project" value="UniProtKB-SubCell"/>
</dbReference>
<protein>
    <recommendedName>
        <fullName evidence="5 11">Proline iminopeptidase</fullName>
        <shortName evidence="11">PIP</shortName>
        <ecNumber evidence="4 11">3.4.11.5</ecNumber>
    </recommendedName>
    <alternativeName>
        <fullName evidence="10 11">Prolyl aminopeptidase</fullName>
    </alternativeName>
</protein>
<dbReference type="PRINTS" id="PR00111">
    <property type="entry name" value="ABHYDROLASE"/>
</dbReference>
<dbReference type="PANTHER" id="PTHR43722">
    <property type="entry name" value="PROLINE IMINOPEPTIDASE"/>
    <property type="match status" value="1"/>
</dbReference>
<dbReference type="InterPro" id="IPR000073">
    <property type="entry name" value="AB_hydrolase_1"/>
</dbReference>
<comment type="similarity">
    <text evidence="3 11">Belongs to the peptidase S33 family.</text>
</comment>
<comment type="subcellular location">
    <subcellularLocation>
        <location evidence="2 11">Cytoplasm</location>
    </subcellularLocation>
</comment>
<feature type="active site" evidence="12">
    <location>
        <position position="279"/>
    </location>
</feature>
<dbReference type="Pfam" id="PF00561">
    <property type="entry name" value="Abhydrolase_1"/>
    <property type="match status" value="1"/>
</dbReference>
<keyword evidence="15" id="KW-1185">Reference proteome</keyword>
<feature type="active site" description="Nucleophile" evidence="12">
    <location>
        <position position="112"/>
    </location>
</feature>
<sequence length="341" mass="36649">MTTRHSRHSPAALEAHTLRTRDGHRVWYALAGARDGVPVAVLHGGPGSGSQPGVLRLFDLRRFRVVLIDQRGTGASTPHGSVRHNRTDYLIADLEAIRARLGFARWGVLGGSWGAALALAYAGQCPQSVAGVVLRGLFLTSAREVRGLFIASRKRSPRAWSRLRVTARCAQPATLAARCGATLQCGANAARQRALALAWRGYENAVLASVSPRGAAQRRGDPRNTHDSARRTRKLVGKYRIQAHYLAHRCWLGETRLLSLARRASAAGVPIAAVHGGRDPVCPRGNLRRLARAVPSARVELVSAAGHLSSDPALHARVAHALAAMFIPTVDEGRSSLRRAA</sequence>
<feature type="active site" description="Proton donor" evidence="12">
    <location>
        <position position="307"/>
    </location>
</feature>
<dbReference type="PRINTS" id="PR00793">
    <property type="entry name" value="PROAMNOPTASE"/>
</dbReference>
<dbReference type="STRING" id="1399968.CI15_28430"/>
<evidence type="ECO:0000313" key="14">
    <source>
        <dbReference type="EMBL" id="KXU83045.1"/>
    </source>
</evidence>
<dbReference type="PIRSF" id="PIRSF006431">
    <property type="entry name" value="Pept_S33"/>
    <property type="match status" value="1"/>
</dbReference>
<dbReference type="OrthoDB" id="9796770at2"/>
<comment type="caution">
    <text evidence="14">The sequence shown here is derived from an EMBL/GenBank/DDBJ whole genome shotgun (WGS) entry which is preliminary data.</text>
</comment>
<dbReference type="RefSeq" id="WP_062134711.1">
    <property type="nucleotide sequence ID" value="NZ_LRBG01000038.1"/>
</dbReference>
<gene>
    <name evidence="14" type="ORF">CI15_28430</name>
</gene>
<evidence type="ECO:0000256" key="2">
    <source>
        <dbReference type="ARBA" id="ARBA00004496"/>
    </source>
</evidence>
<dbReference type="GO" id="GO:0004177">
    <property type="term" value="F:aminopeptidase activity"/>
    <property type="evidence" value="ECO:0007669"/>
    <property type="project" value="UniProtKB-UniRule"/>
</dbReference>
<dbReference type="EMBL" id="LRBG01000038">
    <property type="protein sequence ID" value="KXU83045.1"/>
    <property type="molecule type" value="Genomic_DNA"/>
</dbReference>
<dbReference type="Proteomes" id="UP000075613">
    <property type="component" value="Unassembled WGS sequence"/>
</dbReference>
<evidence type="ECO:0000256" key="12">
    <source>
        <dbReference type="PIRSR" id="PIRSR006431-1"/>
    </source>
</evidence>
<accession>A0A149PDB3</accession>
<evidence type="ECO:0000259" key="13">
    <source>
        <dbReference type="Pfam" id="PF00561"/>
    </source>
</evidence>
<evidence type="ECO:0000256" key="6">
    <source>
        <dbReference type="ARBA" id="ARBA00022438"/>
    </source>
</evidence>
<evidence type="ECO:0000256" key="10">
    <source>
        <dbReference type="ARBA" id="ARBA00029605"/>
    </source>
</evidence>
<dbReference type="InterPro" id="IPR029058">
    <property type="entry name" value="AB_hydrolase_fold"/>
</dbReference>
<reference evidence="14 15" key="1">
    <citation type="journal article" date="2015" name="Int. J. Syst. Evol. Microbiol.">
        <title>Burkholderia monticola sp. nov., isolated from mountain soil.</title>
        <authorList>
            <person name="Baek I."/>
            <person name="Seo B."/>
            <person name="Lee I."/>
            <person name="Yi H."/>
            <person name="Chun J."/>
        </authorList>
    </citation>
    <scope>NUCLEOTIDE SEQUENCE [LARGE SCALE GENOMIC DNA]</scope>
    <source>
        <strain evidence="14 15">JC2948</strain>
    </source>
</reference>
<proteinExistence type="inferred from homology"/>
<dbReference type="GO" id="GO:0006508">
    <property type="term" value="P:proteolysis"/>
    <property type="evidence" value="ECO:0007669"/>
    <property type="project" value="UniProtKB-KW"/>
</dbReference>